<evidence type="ECO:0000259" key="1">
    <source>
        <dbReference type="Pfam" id="PF06605"/>
    </source>
</evidence>
<dbReference type="NCBIfam" id="TIGR01665">
    <property type="entry name" value="put_anti_recept"/>
    <property type="match status" value="1"/>
</dbReference>
<dbReference type="KEGG" id="mequ:KFV11_05340"/>
<reference evidence="2" key="1">
    <citation type="submission" date="2021-04" db="EMBL/GenBank/DDBJ databases">
        <title>Complete Genome Sequences of Macrococcus spp. from dog and cattle.</title>
        <authorList>
            <person name="Schwendener S."/>
            <person name="Perreten V."/>
        </authorList>
    </citation>
    <scope>NUCLEOTIDE SEQUENCE</scope>
    <source>
        <strain evidence="2">Epi0143-OL</strain>
    </source>
</reference>
<sequence length="1743" mass="189246">MIYLFSNKKELTKIIPRGNLIGAIQELEINGLYLAEVEVPLFFKTEQGQVYNHKKSFDSAAFFGFFDLKKNFQLYKIHTRKVDGRTLTVSGVHLFFDEAKAMTVIRDKRLVSVDAKAATDAAFSGTGWIVKETDVTSLKSLDFYYETPQDARKRIIELWNIEFDYDFGFDGRKITSKNMYIKKKLGQWTGDRYAYGTNILSIVQEQDEAEVFTAAIGRGKADDTNSALNSKVLFDELAWSKDGYTKPVGQDYIEIVSATQQYGYYDAAGNVKPRIALVDFDDEQDQQVLADKTYEWLKQNCVPKVSYETTVAKSGDYYLGDEIGIIYKDIDIVKKARVEKIRVNLLNPKLSELGLGDYSFFKQDRFKKNVKNDIATVKKDTLTGLQKLRQDFSDNFDAQKQEIDAQIQQVEINAQAQVTAAETRMHGEIDTAKSTLSTDITASYNNAVTTAESKAKEMDAVISGELTSAKSQLNTSITNSYNNAVSSAQTKVSEAEARLNTAINNQKAALTTDINNSYTKAVTDAETKAKALDAVVSQQITDTKNTLSTDINTAYTNAVSAAEAKAKALDASITQTVTANKQAADSALGTLNTALSSTNSKVGTIEQNVTAAQNNITTLTNTTNSQQTAINQAKQDISGLTTTVGGHTSKISDMDGKIALTATKTEVQSAVDGIVFGGVNLIRNSNYEYPKPTREYLQTVDLAPIFESYSLTQKYSLSMDIKSPIAGIIQVYMQNGSGTKYSFVSQTVQVTTEWQRFKFEGLSPVLSKATETKAILSFYGTYDSGRFPIVRNIQLEIGTKATPYDISPLDRDALISQNSAAIVVANNEITKRVTKTEYDTRTGQIEQTANTAKSTADTNSQTITTVKGNVDSLTQWRADKGTAIDQTIDAVSTKAWLTDISPIDGRLQTAEANITTNANEILKRVTKTVYDADTQRIEGTANTAKSTADSNTTAITTVSGKVGALEQWRTDKGSQIDQTINAVTTKVWTNDIDAVKTGTTNLVDNNSIVTGIGTTKEMDILGWAKAILPKTWVQIKIKPSTTYTVSYDVQLTSKPSSPLRANQQYGHTLFYSPTAGFTVMAQMTKAAYESMPVGSTIKVVGTFTTPASIASDTYILAYTAFHIKTNADGTTTNEFATMKYKNFMLVEGNKVGSYQPAPEDAENKIAEIKVTADGALTKATNIGNDYVKQSAVLVQPDGVLIGSKKVSGTEIASAISVTPSNVDIITKVMRVTGDMVVAGDIKSLSLSAVNADIANLRASILTADSVTATALKADTALITKLNTNALLTNYLTADTAMINSIKTNAITAVRADVAWLKANVITADSIDATALKVDTALMDKLNANSILTKTLVADSVLTDTIKTKSLDAVYADIATLKSSVITAGSITADALNVDAAMIDKLDANEILAKKIVTDVVFADTVKTKSLEAVNADIANLKAKIITADSIDATALKVDTALMDKLNANSILTNKLIADTAMINAIKSNSITATRGDIAWLKSNIITADSITSTAIKSDTAMIDKLFASSALIDRLTSKQAFIDNINSISVTANSVMINSVKGELNKPNSGLKITRPDGAVAIDNGMIKNESMITTTMPYFMSSVPPRPGQPFEGIAHFYQKGTYYGTNRNTLALGGALYSNYGRLAYYHFFHGARYVVLTIRIKVNYTGGGCMVRNSDDSIYKIVTAGLNDSKADSNGEVPFDITVDLGTPTYQRKEFYVYFRPIADGPPDADALIRILDCRVTDYL</sequence>
<evidence type="ECO:0000313" key="3">
    <source>
        <dbReference type="Proteomes" id="UP001057381"/>
    </source>
</evidence>
<proteinExistence type="predicted"/>
<accession>A0A9Q9F3W1</accession>
<name>A0A9Q9F3W1_9STAP</name>
<dbReference type="RefSeq" id="WP_254250552.1">
    <property type="nucleotide sequence ID" value="NZ_CP073809.1"/>
</dbReference>
<evidence type="ECO:0000313" key="2">
    <source>
        <dbReference type="EMBL" id="UTH14774.1"/>
    </source>
</evidence>
<dbReference type="InterPro" id="IPR010572">
    <property type="entry name" value="Tail_dom"/>
</dbReference>
<dbReference type="Gene3D" id="2.60.120.260">
    <property type="entry name" value="Galactose-binding domain-like"/>
    <property type="match status" value="1"/>
</dbReference>
<gene>
    <name evidence="2" type="ORF">KFV11_05340</name>
</gene>
<organism evidence="2 3">
    <name type="scientific">Macrococcus equipercicus</name>
    <dbReference type="NCBI Taxonomy" id="69967"/>
    <lineage>
        <taxon>Bacteria</taxon>
        <taxon>Bacillati</taxon>
        <taxon>Bacillota</taxon>
        <taxon>Bacilli</taxon>
        <taxon>Bacillales</taxon>
        <taxon>Staphylococcaceae</taxon>
        <taxon>Macrococcus</taxon>
    </lineage>
</organism>
<dbReference type="InterPro" id="IPR007119">
    <property type="entry name" value="Phage_tail_spike_N"/>
</dbReference>
<dbReference type="EMBL" id="CP073809">
    <property type="protein sequence ID" value="UTH14774.1"/>
    <property type="molecule type" value="Genomic_DNA"/>
</dbReference>
<protein>
    <submittedName>
        <fullName evidence="2">Phage tail protein</fullName>
    </submittedName>
</protein>
<feature type="domain" description="Tail spike" evidence="1">
    <location>
        <begin position="106"/>
        <end position="356"/>
    </location>
</feature>
<dbReference type="Proteomes" id="UP001057381">
    <property type="component" value="Chromosome"/>
</dbReference>
<dbReference type="Gene3D" id="1.20.5.340">
    <property type="match status" value="1"/>
</dbReference>
<dbReference type="Pfam" id="PF06605">
    <property type="entry name" value="Prophage_tail"/>
    <property type="match status" value="1"/>
</dbReference>